<keyword evidence="6" id="KW-0457">Lysine biosynthesis</keyword>
<gene>
    <name evidence="9" type="ORF">AB5J55_04035</name>
</gene>
<evidence type="ECO:0000256" key="3">
    <source>
        <dbReference type="ARBA" id="ARBA00022723"/>
    </source>
</evidence>
<keyword evidence="5" id="KW-0862">Zinc</keyword>
<keyword evidence="3" id="KW-0479">Metal-binding</keyword>
<evidence type="ECO:0000256" key="6">
    <source>
        <dbReference type="ARBA" id="ARBA00023154"/>
    </source>
</evidence>
<dbReference type="PANTHER" id="PTHR43808">
    <property type="entry name" value="ACETYLORNITHINE DEACETYLASE"/>
    <property type="match status" value="1"/>
</dbReference>
<dbReference type="InterPro" id="IPR050072">
    <property type="entry name" value="Peptidase_M20A"/>
</dbReference>
<dbReference type="SUPFAM" id="SSF53187">
    <property type="entry name" value="Zn-dependent exopeptidases"/>
    <property type="match status" value="1"/>
</dbReference>
<evidence type="ECO:0000256" key="4">
    <source>
        <dbReference type="ARBA" id="ARBA00022801"/>
    </source>
</evidence>
<evidence type="ECO:0000256" key="5">
    <source>
        <dbReference type="ARBA" id="ARBA00022833"/>
    </source>
</evidence>
<dbReference type="NCBIfam" id="TIGR01902">
    <property type="entry name" value="dapE-lys-deAc"/>
    <property type="match status" value="1"/>
</dbReference>
<dbReference type="InterPro" id="IPR010175">
    <property type="entry name" value="LysK"/>
</dbReference>
<accession>A0AB39MSE6</accession>
<dbReference type="GO" id="GO:0008270">
    <property type="term" value="F:zinc ion binding"/>
    <property type="evidence" value="ECO:0007669"/>
    <property type="project" value="InterPro"/>
</dbReference>
<dbReference type="GO" id="GO:0016811">
    <property type="term" value="F:hydrolase activity, acting on carbon-nitrogen (but not peptide) bonds, in linear amides"/>
    <property type="evidence" value="ECO:0007669"/>
    <property type="project" value="InterPro"/>
</dbReference>
<dbReference type="EMBL" id="CP163432">
    <property type="protein sequence ID" value="XDQ08872.1"/>
    <property type="molecule type" value="Genomic_DNA"/>
</dbReference>
<dbReference type="AlphaFoldDB" id="A0AB39MSE6"/>
<keyword evidence="1" id="KW-0963">Cytoplasm</keyword>
<reference evidence="9" key="1">
    <citation type="submission" date="2024-07" db="EMBL/GenBank/DDBJ databases">
        <authorList>
            <person name="Yu S.T."/>
        </authorList>
    </citation>
    <scope>NUCLEOTIDE SEQUENCE</scope>
    <source>
        <strain evidence="9">R11</strain>
    </source>
</reference>
<evidence type="ECO:0000313" key="9">
    <source>
        <dbReference type="EMBL" id="XDQ08872.1"/>
    </source>
</evidence>
<dbReference type="GO" id="GO:0050897">
    <property type="term" value="F:cobalt ion binding"/>
    <property type="evidence" value="ECO:0007669"/>
    <property type="project" value="InterPro"/>
</dbReference>
<name>A0AB39MSE6_9ACTN</name>
<dbReference type="GO" id="GO:0009085">
    <property type="term" value="P:lysine biosynthetic process"/>
    <property type="evidence" value="ECO:0007669"/>
    <property type="project" value="UniProtKB-KW"/>
</dbReference>
<dbReference type="InterPro" id="IPR001261">
    <property type="entry name" value="ArgE/DapE_CS"/>
</dbReference>
<evidence type="ECO:0000256" key="1">
    <source>
        <dbReference type="ARBA" id="ARBA00022490"/>
    </source>
</evidence>
<sequence length="390" mass="41012">MTRPAGADEIELLRSMVAVPSFSGQECELAGLLTERMAAVGFDTHVDAVGNVHGEVGDPSGPEVLMLGHIDTVPGTLPVRLDGDVLSGRGSVDAKGSLATMICAAARLADRIQGRLVVIGAVGEEATSHGARHLLHRSAPDALIIGEPSGVHSIGIGYKGVFRFRMEFTQPPAHTSSDQPTAAEAAFAFWQTLRTELAPEHQDAPLFDRALPTIVGMTADLERARLEISCRTPLGFDASALTSWLGAVPGSRVTVIEEVPAVRASRTNPVVRALGAALSSRGARPVPKLKLGTSDWNVVAQYWPVPTAAYGPGNSRLCHSDDEHIEIPEYLAAIDVLTDALPRLVDSLRSAPGHHDAAQTGKGASDSDRRTQEAGRPHLESATGGAAASR</sequence>
<feature type="region of interest" description="Disordered" evidence="8">
    <location>
        <begin position="350"/>
        <end position="390"/>
    </location>
</feature>
<dbReference type="PANTHER" id="PTHR43808:SF28">
    <property type="entry name" value="[LYSW]-LYSINE_[LYSW]-ORNITHINE HYDROLASE"/>
    <property type="match status" value="1"/>
</dbReference>
<dbReference type="InterPro" id="IPR002933">
    <property type="entry name" value="Peptidase_M20"/>
</dbReference>
<organism evidence="9">
    <name type="scientific">Streptomyces sp. R11</name>
    <dbReference type="NCBI Taxonomy" id="3238625"/>
    <lineage>
        <taxon>Bacteria</taxon>
        <taxon>Bacillati</taxon>
        <taxon>Actinomycetota</taxon>
        <taxon>Actinomycetes</taxon>
        <taxon>Kitasatosporales</taxon>
        <taxon>Streptomycetaceae</taxon>
        <taxon>Streptomyces</taxon>
    </lineage>
</organism>
<keyword evidence="2" id="KW-0028">Amino-acid biosynthesis</keyword>
<dbReference type="HAMAP" id="MF_01120">
    <property type="entry name" value="LysK"/>
    <property type="match status" value="1"/>
</dbReference>
<protein>
    <submittedName>
        <fullName evidence="9">M20/M25/M40 family metallo-hydrolase</fullName>
    </submittedName>
</protein>
<dbReference type="PROSITE" id="PS00758">
    <property type="entry name" value="ARGE_DAPE_CPG2_1"/>
    <property type="match status" value="1"/>
</dbReference>
<feature type="compositionally biased region" description="Basic and acidic residues" evidence="8">
    <location>
        <begin position="365"/>
        <end position="379"/>
    </location>
</feature>
<dbReference type="RefSeq" id="WP_369269320.1">
    <property type="nucleotide sequence ID" value="NZ_CP163432.1"/>
</dbReference>
<dbReference type="Pfam" id="PF01546">
    <property type="entry name" value="Peptidase_M20"/>
    <property type="match status" value="1"/>
</dbReference>
<keyword evidence="4" id="KW-0378">Hydrolase</keyword>
<evidence type="ECO:0000256" key="2">
    <source>
        <dbReference type="ARBA" id="ARBA00022605"/>
    </source>
</evidence>
<dbReference type="Gene3D" id="3.40.630.10">
    <property type="entry name" value="Zn peptidases"/>
    <property type="match status" value="2"/>
</dbReference>
<proteinExistence type="inferred from homology"/>
<evidence type="ECO:0000256" key="7">
    <source>
        <dbReference type="ARBA" id="ARBA00023285"/>
    </source>
</evidence>
<evidence type="ECO:0000256" key="8">
    <source>
        <dbReference type="SAM" id="MobiDB-lite"/>
    </source>
</evidence>
<keyword evidence="7" id="KW-0170">Cobalt</keyword>